<dbReference type="InterPro" id="IPR050884">
    <property type="entry name" value="CNP_phosphodiesterase-III"/>
</dbReference>
<dbReference type="InterPro" id="IPR004843">
    <property type="entry name" value="Calcineurin-like_PHP"/>
</dbReference>
<dbReference type="PANTHER" id="PTHR42988">
    <property type="entry name" value="PHOSPHOHYDROLASE"/>
    <property type="match status" value="1"/>
</dbReference>
<dbReference type="PANTHER" id="PTHR42988:SF2">
    <property type="entry name" value="CYCLIC NUCLEOTIDE PHOSPHODIESTERASE CBUA0032-RELATED"/>
    <property type="match status" value="1"/>
</dbReference>
<evidence type="ECO:0000313" key="6">
    <source>
        <dbReference type="EMBL" id="OHT20897.1"/>
    </source>
</evidence>
<gene>
    <name evidence="6" type="primary">cpdA</name>
    <name evidence="6" type="ORF">BHE75_02901</name>
</gene>
<comment type="caution">
    <text evidence="6">The sequence shown here is derived from an EMBL/GenBank/DDBJ whole genome shotgun (WGS) entry which is preliminary data.</text>
</comment>
<evidence type="ECO:0000256" key="2">
    <source>
        <dbReference type="ARBA" id="ARBA00022801"/>
    </source>
</evidence>
<proteinExistence type="inferred from homology"/>
<keyword evidence="1" id="KW-0479">Metal-binding</keyword>
<feature type="domain" description="Calcineurin-like phosphoesterase" evidence="5">
    <location>
        <begin position="28"/>
        <end position="221"/>
    </location>
</feature>
<accession>A0A1S1HFI3</accession>
<dbReference type="EC" id="3.1.4.17" evidence="6"/>
<name>A0A1S1HFI3_9SPHN</name>
<reference evidence="6 7" key="1">
    <citation type="submission" date="2016-09" db="EMBL/GenBank/DDBJ databases">
        <title>Metabolic pathway, cell adaptation mechanisms and a novel monoxygenase revealed through proteogenomic-transcription analysis of a Sphingomonas haloaromaticamans strain degrading the fungicide ortho-phenylphenol.</title>
        <authorList>
            <person name="Perruchon C."/>
            <person name="Papadopoulou E.S."/>
            <person name="Rousidou C."/>
            <person name="Vasileiadis S."/>
            <person name="Tanou G."/>
            <person name="Amoutzias G."/>
            <person name="Molassiotis A."/>
            <person name="Karpouzas D.G."/>
        </authorList>
    </citation>
    <scope>NUCLEOTIDE SEQUENCE [LARGE SCALE GENOMIC DNA]</scope>
    <source>
        <strain evidence="6 7">P3</strain>
    </source>
</reference>
<dbReference type="GO" id="GO:0004114">
    <property type="term" value="F:3',5'-cyclic-nucleotide phosphodiesterase activity"/>
    <property type="evidence" value="ECO:0007669"/>
    <property type="project" value="UniProtKB-EC"/>
</dbReference>
<evidence type="ECO:0000313" key="7">
    <source>
        <dbReference type="Proteomes" id="UP000179467"/>
    </source>
</evidence>
<evidence type="ECO:0000256" key="3">
    <source>
        <dbReference type="ARBA" id="ARBA00023004"/>
    </source>
</evidence>
<dbReference type="CDD" id="cd07402">
    <property type="entry name" value="MPP_GpdQ"/>
    <property type="match status" value="1"/>
</dbReference>
<organism evidence="6 7">
    <name type="scientific">Edaphosphingomonas haloaromaticamans</name>
    <dbReference type="NCBI Taxonomy" id="653954"/>
    <lineage>
        <taxon>Bacteria</taxon>
        <taxon>Pseudomonadati</taxon>
        <taxon>Pseudomonadota</taxon>
        <taxon>Alphaproteobacteria</taxon>
        <taxon>Sphingomonadales</taxon>
        <taxon>Rhizorhabdaceae</taxon>
        <taxon>Edaphosphingomonas</taxon>
    </lineage>
</organism>
<keyword evidence="2 6" id="KW-0378">Hydrolase</keyword>
<evidence type="ECO:0000256" key="4">
    <source>
        <dbReference type="ARBA" id="ARBA00025742"/>
    </source>
</evidence>
<protein>
    <submittedName>
        <fullName evidence="6">3',5'-cyclic adenosine monophosphate phosphodiesterase CpdA</fullName>
        <ecNumber evidence="6">3.1.4.17</ecNumber>
    </submittedName>
</protein>
<dbReference type="AlphaFoldDB" id="A0A1S1HFI3"/>
<dbReference type="SUPFAM" id="SSF56300">
    <property type="entry name" value="Metallo-dependent phosphatases"/>
    <property type="match status" value="1"/>
</dbReference>
<sequence>MLALDGVGKAGVKSAAGEERGKGAAQPMLIAQITDMHLGFDPDNPAEFNRKRLDRVIHLLAHMDRRPDLVLATGDLVDRGDVASYRRLREALEALPVPAWPCLGNHDDRVNFRAVFPEIPVADGFVQYAIDAGPLRLLVLDTLEEGRHGGAFCETRARWLADRVAEAPDRPTMIVLHHPPIDTGIAWMTTDPEEAWIGRLDAALAGHRNIVAMVGGHIHRPMVAGWRGRPMIVCPSTAPQVALTLAPMDPALPDDRPMIVAGAPGFALHQWTGETLVTHFDAAEDHAVLARFDERMQPLVTALIGERGAG</sequence>
<evidence type="ECO:0000256" key="1">
    <source>
        <dbReference type="ARBA" id="ARBA00022723"/>
    </source>
</evidence>
<dbReference type="Gene3D" id="3.60.21.10">
    <property type="match status" value="1"/>
</dbReference>
<dbReference type="EMBL" id="MIPT01000001">
    <property type="protein sequence ID" value="OHT20897.1"/>
    <property type="molecule type" value="Genomic_DNA"/>
</dbReference>
<keyword evidence="3" id="KW-0408">Iron</keyword>
<dbReference type="InterPro" id="IPR026575">
    <property type="entry name" value="GpdQ/CpdA-like"/>
</dbReference>
<dbReference type="Pfam" id="PF00149">
    <property type="entry name" value="Metallophos"/>
    <property type="match status" value="1"/>
</dbReference>
<dbReference type="InterPro" id="IPR029052">
    <property type="entry name" value="Metallo-depent_PP-like"/>
</dbReference>
<evidence type="ECO:0000259" key="5">
    <source>
        <dbReference type="Pfam" id="PF00149"/>
    </source>
</evidence>
<dbReference type="GO" id="GO:0046872">
    <property type="term" value="F:metal ion binding"/>
    <property type="evidence" value="ECO:0007669"/>
    <property type="project" value="UniProtKB-KW"/>
</dbReference>
<dbReference type="Proteomes" id="UP000179467">
    <property type="component" value="Unassembled WGS sequence"/>
</dbReference>
<comment type="similarity">
    <text evidence="4">Belongs to the cyclic nucleotide phosphodiesterase class-III family.</text>
</comment>
<keyword evidence="7" id="KW-1185">Reference proteome</keyword>